<name>A0ACC0E278_9BASI</name>
<evidence type="ECO:0000313" key="2">
    <source>
        <dbReference type="Proteomes" id="UP001060170"/>
    </source>
</evidence>
<evidence type="ECO:0000313" key="1">
    <source>
        <dbReference type="EMBL" id="KAI7943935.1"/>
    </source>
</evidence>
<reference evidence="1 2" key="3">
    <citation type="journal article" date="2022" name="Microbiol. Spectr.">
        <title>Folding features and dynamics of 3D genome architecture in plant fungal pathogens.</title>
        <authorList>
            <person name="Xia C."/>
        </authorList>
    </citation>
    <scope>NUCLEOTIDE SEQUENCE [LARGE SCALE GENOMIC DNA]</scope>
    <source>
        <strain evidence="1 2">93-210</strain>
    </source>
</reference>
<comment type="caution">
    <text evidence="1">The sequence shown here is derived from an EMBL/GenBank/DDBJ whole genome shotgun (WGS) entry which is preliminary data.</text>
</comment>
<accession>A0ACC0E278</accession>
<dbReference type="EMBL" id="CM045875">
    <property type="protein sequence ID" value="KAI7943935.1"/>
    <property type="molecule type" value="Genomic_DNA"/>
</dbReference>
<organism evidence="1 2">
    <name type="scientific">Puccinia striiformis f. sp. tritici</name>
    <dbReference type="NCBI Taxonomy" id="168172"/>
    <lineage>
        <taxon>Eukaryota</taxon>
        <taxon>Fungi</taxon>
        <taxon>Dikarya</taxon>
        <taxon>Basidiomycota</taxon>
        <taxon>Pucciniomycotina</taxon>
        <taxon>Pucciniomycetes</taxon>
        <taxon>Pucciniales</taxon>
        <taxon>Pucciniaceae</taxon>
        <taxon>Puccinia</taxon>
    </lineage>
</organism>
<reference evidence="2" key="1">
    <citation type="journal article" date="2018" name="BMC Genomics">
        <title>Genomic insights into host adaptation between the wheat stripe rust pathogen (Puccinia striiformis f. sp. tritici) and the barley stripe rust pathogen (Puccinia striiformis f. sp. hordei).</title>
        <authorList>
            <person name="Xia C."/>
            <person name="Wang M."/>
            <person name="Yin C."/>
            <person name="Cornejo O.E."/>
            <person name="Hulbert S.H."/>
            <person name="Chen X."/>
        </authorList>
    </citation>
    <scope>NUCLEOTIDE SEQUENCE [LARGE SCALE GENOMIC DNA]</scope>
    <source>
        <strain evidence="2">93-210</strain>
    </source>
</reference>
<proteinExistence type="predicted"/>
<protein>
    <submittedName>
        <fullName evidence="1">Uncharacterized protein</fullName>
    </submittedName>
</protein>
<gene>
    <name evidence="1" type="ORF">MJO28_011463</name>
</gene>
<keyword evidence="2" id="KW-1185">Reference proteome</keyword>
<dbReference type="Proteomes" id="UP001060170">
    <property type="component" value="Chromosome 11"/>
</dbReference>
<sequence length="68" mass="7737">MNSSEMIRKPMGVSTPYDKADTLDRRSDWRIDRLKSESPSRDSIIPFYHSIVFISSPANFTNPSSSNV</sequence>
<reference evidence="2" key="2">
    <citation type="journal article" date="2018" name="Mol. Plant Microbe Interact.">
        <title>Genome sequence resources for the wheat stripe rust pathogen (Puccinia striiformis f. sp. tritici) and the barley stripe rust pathogen (Puccinia striiformis f. sp. hordei).</title>
        <authorList>
            <person name="Xia C."/>
            <person name="Wang M."/>
            <person name="Yin C."/>
            <person name="Cornejo O.E."/>
            <person name="Hulbert S.H."/>
            <person name="Chen X."/>
        </authorList>
    </citation>
    <scope>NUCLEOTIDE SEQUENCE [LARGE SCALE GENOMIC DNA]</scope>
    <source>
        <strain evidence="2">93-210</strain>
    </source>
</reference>